<dbReference type="RefSeq" id="YP_073692.1">
    <property type="nucleotide sequence ID" value="NC_005902.1"/>
</dbReference>
<accession>Q677S6</accession>
<organism evidence="1 2">
    <name type="scientific">lymphocystis disease virus-China</name>
    <dbReference type="NCBI Taxonomy" id="256729"/>
    <lineage>
        <taxon>Viruses</taxon>
        <taxon>Varidnaviria</taxon>
        <taxon>Bamfordvirae</taxon>
        <taxon>Nucleocytoviricota</taxon>
        <taxon>Megaviricetes</taxon>
        <taxon>Pimascovirales</taxon>
        <taxon>Pimascovirales incertae sedis</taxon>
        <taxon>Iridoviridae</taxon>
        <taxon>Alphairidovirinae</taxon>
        <taxon>Lymphocystivirus</taxon>
        <taxon>Lymphocystivirus paralichthys1</taxon>
        <taxon>Lymphocystis disease virus 2</taxon>
    </lineage>
</organism>
<protein>
    <submittedName>
        <fullName evidence="1">Uncharacterized protein</fullName>
    </submittedName>
</protein>
<proteinExistence type="predicted"/>
<dbReference type="EMBL" id="AY380826">
    <property type="protein sequence ID" value="AAU11031.1"/>
    <property type="molecule type" value="Genomic_DNA"/>
</dbReference>
<evidence type="ECO:0000313" key="1">
    <source>
        <dbReference type="EMBL" id="AAU11031.1"/>
    </source>
</evidence>
<reference evidence="1 2" key="1">
    <citation type="journal article" date="2004" name="J. Virol.">
        <title>Complete genome sequence of lymphocystis disease virus isolated from China.</title>
        <authorList>
            <person name="Zhang Q.Y."/>
            <person name="Xiao F."/>
            <person name="Xie J."/>
            <person name="Li Z.Q."/>
            <person name="Gui J.F."/>
        </authorList>
    </citation>
    <scope>NUCLEOTIDE SEQUENCE [LARGE SCALE GENOMIC DNA]</scope>
</reference>
<dbReference type="Proteomes" id="UP000106699">
    <property type="component" value="Segment"/>
</dbReference>
<name>Q677S6_9VIRU</name>
<dbReference type="GeneID" id="2979156"/>
<keyword evidence="2" id="KW-1185">Reference proteome</keyword>
<dbReference type="KEGG" id="vg:2979156"/>
<evidence type="ECO:0000313" key="2">
    <source>
        <dbReference type="Proteomes" id="UP000106699"/>
    </source>
</evidence>
<sequence length="65" mass="7789">MYNLVFLKFLISSQNLLVHDLFDLSHILQLIILLLHSILFYSQNVYNQVSLIQFYVYQLILLIVF</sequence>